<dbReference type="InterPro" id="IPR047525">
    <property type="entry name" value="TfoX-like"/>
</dbReference>
<feature type="domain" description="TfoX N-terminal" evidence="1">
    <location>
        <begin position="7"/>
        <end position="99"/>
    </location>
</feature>
<dbReference type="PANTHER" id="PTHR36121:SF1">
    <property type="entry name" value="PROTEIN SXY"/>
    <property type="match status" value="1"/>
</dbReference>
<comment type="caution">
    <text evidence="2">The sequence shown here is derived from an EMBL/GenBank/DDBJ whole genome shotgun (WGS) entry which is preliminary data.</text>
</comment>
<sequence length="113" mass="12940">MIDWYRELLETIGPVSARKMFGGWGLFHDGRMFALVADEVLYLKVDAQTREAFAAAGSAPFVYESARGRAEMGYWRAPDEAMDDPEAMRPWARLAWQAAERQPQSRKRRVRGS</sequence>
<evidence type="ECO:0000259" key="1">
    <source>
        <dbReference type="Pfam" id="PF04993"/>
    </source>
</evidence>
<reference evidence="2" key="1">
    <citation type="submission" date="2022-04" db="EMBL/GenBank/DDBJ databases">
        <title>Lysobacter sp. CAU 1642 isolated from sea sand.</title>
        <authorList>
            <person name="Kim W."/>
        </authorList>
    </citation>
    <scope>NUCLEOTIDE SEQUENCE</scope>
    <source>
        <strain evidence="2">CAU 1642</strain>
    </source>
</reference>
<evidence type="ECO:0000313" key="3">
    <source>
        <dbReference type="Proteomes" id="UP001431449"/>
    </source>
</evidence>
<protein>
    <submittedName>
        <fullName evidence="2">TfoX/Sxy family protein</fullName>
    </submittedName>
</protein>
<dbReference type="RefSeq" id="WP_248207296.1">
    <property type="nucleotide sequence ID" value="NZ_JALNMH010000005.1"/>
</dbReference>
<dbReference type="SUPFAM" id="SSF159894">
    <property type="entry name" value="YgaC/TfoX-N like"/>
    <property type="match status" value="1"/>
</dbReference>
<accession>A0ABT0GHQ1</accession>
<name>A0ABT0GHQ1_9GAMM</name>
<keyword evidence="3" id="KW-1185">Reference proteome</keyword>
<dbReference type="Pfam" id="PF04993">
    <property type="entry name" value="TfoX_N"/>
    <property type="match status" value="1"/>
</dbReference>
<proteinExistence type="predicted"/>
<evidence type="ECO:0000313" key="2">
    <source>
        <dbReference type="EMBL" id="MCK7593562.1"/>
    </source>
</evidence>
<dbReference type="Gene3D" id="3.30.1460.30">
    <property type="entry name" value="YgaC/TfoX-N like chaperone"/>
    <property type="match status" value="1"/>
</dbReference>
<dbReference type="EMBL" id="JALNMH010000005">
    <property type="protein sequence ID" value="MCK7593562.1"/>
    <property type="molecule type" value="Genomic_DNA"/>
</dbReference>
<gene>
    <name evidence="2" type="ORF">M0G41_07765</name>
</gene>
<organism evidence="2 3">
    <name type="scientific">Pseudomarimonas salicorniae</name>
    <dbReference type="NCBI Taxonomy" id="2933270"/>
    <lineage>
        <taxon>Bacteria</taxon>
        <taxon>Pseudomonadati</taxon>
        <taxon>Pseudomonadota</taxon>
        <taxon>Gammaproteobacteria</taxon>
        <taxon>Lysobacterales</taxon>
        <taxon>Lysobacteraceae</taxon>
        <taxon>Pseudomarimonas</taxon>
    </lineage>
</organism>
<dbReference type="Proteomes" id="UP001431449">
    <property type="component" value="Unassembled WGS sequence"/>
</dbReference>
<dbReference type="InterPro" id="IPR007076">
    <property type="entry name" value="TfoX_N"/>
</dbReference>
<dbReference type="PANTHER" id="PTHR36121">
    <property type="entry name" value="PROTEIN SXY"/>
    <property type="match status" value="1"/>
</dbReference>